<evidence type="ECO:0000256" key="1">
    <source>
        <dbReference type="ARBA" id="ARBA00004370"/>
    </source>
</evidence>
<dbReference type="PANTHER" id="PTHR35814">
    <property type="match status" value="1"/>
</dbReference>
<comment type="subcellular location">
    <subcellularLocation>
        <location evidence="1">Membrane</location>
    </subcellularLocation>
</comment>
<protein>
    <submittedName>
        <fullName evidence="6">MAPEG family protein</fullName>
    </submittedName>
</protein>
<dbReference type="AlphaFoldDB" id="A0A7T2GI49"/>
<keyword evidence="2 5" id="KW-0812">Transmembrane</keyword>
<reference evidence="6 7" key="1">
    <citation type="submission" date="2020-11" db="EMBL/GenBank/DDBJ databases">
        <title>Genome seq and assembly of Sphingosinicella sp.</title>
        <authorList>
            <person name="Chhetri G."/>
        </authorList>
    </citation>
    <scope>NUCLEOTIDE SEQUENCE [LARGE SCALE GENOMIC DNA]</scope>
    <source>
        <strain evidence="6 7">UDD2</strain>
    </source>
</reference>
<dbReference type="KEGG" id="sflv:IC614_08085"/>
<feature type="transmembrane region" description="Helical" evidence="5">
    <location>
        <begin position="76"/>
        <end position="93"/>
    </location>
</feature>
<dbReference type="RefSeq" id="WP_200970842.1">
    <property type="nucleotide sequence ID" value="NZ_CP065592.1"/>
</dbReference>
<sequence length="155" mass="16702">MILPITLTIAGAAALLNFWLSWRVGQMRRHHKVLIGDGGAQALTARMRAQANFVEYAPFYLILLGLVEMGAGSATWLWIVSILFILGRILHAFGMDKGTLNRLRIGGMILTMLPLLALAIYAITLAYAQPVGGEMRLVPSGDQALPSSAGGTKLN</sequence>
<evidence type="ECO:0000256" key="2">
    <source>
        <dbReference type="ARBA" id="ARBA00022692"/>
    </source>
</evidence>
<organism evidence="6 7">
    <name type="scientific">Allosphingosinicella flava</name>
    <dbReference type="NCBI Taxonomy" id="2771430"/>
    <lineage>
        <taxon>Bacteria</taxon>
        <taxon>Pseudomonadati</taxon>
        <taxon>Pseudomonadota</taxon>
        <taxon>Alphaproteobacteria</taxon>
        <taxon>Sphingomonadales</taxon>
        <taxon>Sphingomonadaceae</taxon>
        <taxon>Allosphingosinicella</taxon>
    </lineage>
</organism>
<name>A0A7T2GI49_9SPHN</name>
<accession>A0A7T2GI49</accession>
<dbReference type="PANTHER" id="PTHR35814:SF1">
    <property type="entry name" value="GLUTATHIONE S-TRANSFERASE-RELATED"/>
    <property type="match status" value="1"/>
</dbReference>
<dbReference type="EMBL" id="CP065592">
    <property type="protein sequence ID" value="QPQ54316.1"/>
    <property type="molecule type" value="Genomic_DNA"/>
</dbReference>
<evidence type="ECO:0000256" key="4">
    <source>
        <dbReference type="ARBA" id="ARBA00023136"/>
    </source>
</evidence>
<dbReference type="InterPro" id="IPR023352">
    <property type="entry name" value="MAPEG-like_dom_sf"/>
</dbReference>
<dbReference type="Proteomes" id="UP000594873">
    <property type="component" value="Chromosome"/>
</dbReference>
<evidence type="ECO:0000256" key="5">
    <source>
        <dbReference type="SAM" id="Phobius"/>
    </source>
</evidence>
<evidence type="ECO:0000313" key="6">
    <source>
        <dbReference type="EMBL" id="QPQ54316.1"/>
    </source>
</evidence>
<feature type="transmembrane region" description="Helical" evidence="5">
    <location>
        <begin position="53"/>
        <end position="70"/>
    </location>
</feature>
<dbReference type="Pfam" id="PF01124">
    <property type="entry name" value="MAPEG"/>
    <property type="match status" value="1"/>
</dbReference>
<dbReference type="InterPro" id="IPR001129">
    <property type="entry name" value="Membr-assoc_MAPEG"/>
</dbReference>
<keyword evidence="4 5" id="KW-0472">Membrane</keyword>
<keyword evidence="3 5" id="KW-1133">Transmembrane helix</keyword>
<dbReference type="Gene3D" id="1.20.120.550">
    <property type="entry name" value="Membrane associated eicosanoid/glutathione metabolism-like domain"/>
    <property type="match status" value="1"/>
</dbReference>
<evidence type="ECO:0000256" key="3">
    <source>
        <dbReference type="ARBA" id="ARBA00022989"/>
    </source>
</evidence>
<gene>
    <name evidence="6" type="ORF">IC614_08085</name>
</gene>
<evidence type="ECO:0000313" key="7">
    <source>
        <dbReference type="Proteomes" id="UP000594873"/>
    </source>
</evidence>
<feature type="transmembrane region" description="Helical" evidence="5">
    <location>
        <begin position="6"/>
        <end position="22"/>
    </location>
</feature>
<dbReference type="SUPFAM" id="SSF161084">
    <property type="entry name" value="MAPEG domain-like"/>
    <property type="match status" value="1"/>
</dbReference>
<keyword evidence="7" id="KW-1185">Reference proteome</keyword>
<dbReference type="GO" id="GO:0016020">
    <property type="term" value="C:membrane"/>
    <property type="evidence" value="ECO:0007669"/>
    <property type="project" value="UniProtKB-SubCell"/>
</dbReference>
<proteinExistence type="predicted"/>
<feature type="transmembrane region" description="Helical" evidence="5">
    <location>
        <begin position="105"/>
        <end position="128"/>
    </location>
</feature>